<evidence type="ECO:0000256" key="4">
    <source>
        <dbReference type="ARBA" id="ARBA00022723"/>
    </source>
</evidence>
<evidence type="ECO:0000256" key="1">
    <source>
        <dbReference type="ARBA" id="ARBA00001971"/>
    </source>
</evidence>
<comment type="caution">
    <text evidence="9">The sequence shown here is derived from an EMBL/GenBank/DDBJ whole genome shotgun (WGS) entry which is preliminary data.</text>
</comment>
<comment type="cofactor">
    <cofactor evidence="1">
        <name>heme</name>
        <dbReference type="ChEBI" id="CHEBI:30413"/>
    </cofactor>
</comment>
<keyword evidence="7 8" id="KW-0503">Monooxygenase</keyword>
<protein>
    <recommendedName>
        <fullName evidence="11">Cytochrome P450</fullName>
    </recommendedName>
</protein>
<keyword evidence="4 8" id="KW-0479">Metal-binding</keyword>
<proteinExistence type="inferred from homology"/>
<organism evidence="9 10">
    <name type="scientific">Monosporascus cannonballus</name>
    <dbReference type="NCBI Taxonomy" id="155416"/>
    <lineage>
        <taxon>Eukaryota</taxon>
        <taxon>Fungi</taxon>
        <taxon>Dikarya</taxon>
        <taxon>Ascomycota</taxon>
        <taxon>Pezizomycotina</taxon>
        <taxon>Sordariomycetes</taxon>
        <taxon>Xylariomycetidae</taxon>
        <taxon>Xylariales</taxon>
        <taxon>Xylariales incertae sedis</taxon>
        <taxon>Monosporascus</taxon>
    </lineage>
</organism>
<comment type="similarity">
    <text evidence="2 8">Belongs to the cytochrome P450 family.</text>
</comment>
<dbReference type="EMBL" id="QJNS01000060">
    <property type="protein sequence ID" value="RYO90214.1"/>
    <property type="molecule type" value="Genomic_DNA"/>
</dbReference>
<evidence type="ECO:0000313" key="9">
    <source>
        <dbReference type="EMBL" id="RYO90214.1"/>
    </source>
</evidence>
<evidence type="ECO:0000256" key="5">
    <source>
        <dbReference type="ARBA" id="ARBA00023002"/>
    </source>
</evidence>
<dbReference type="Gene3D" id="1.10.630.10">
    <property type="entry name" value="Cytochrome P450"/>
    <property type="match status" value="1"/>
</dbReference>
<keyword evidence="6 8" id="KW-0408">Iron</keyword>
<dbReference type="PROSITE" id="PS00086">
    <property type="entry name" value="CYTOCHROME_P450"/>
    <property type="match status" value="1"/>
</dbReference>
<evidence type="ECO:0000256" key="6">
    <source>
        <dbReference type="ARBA" id="ARBA00023004"/>
    </source>
</evidence>
<keyword evidence="5 8" id="KW-0560">Oxidoreductase</keyword>
<name>A0ABY0HDN5_9PEZI</name>
<evidence type="ECO:0000313" key="10">
    <source>
        <dbReference type="Proteomes" id="UP000294003"/>
    </source>
</evidence>
<dbReference type="Proteomes" id="UP000294003">
    <property type="component" value="Unassembled WGS sequence"/>
</dbReference>
<dbReference type="Pfam" id="PF00067">
    <property type="entry name" value="p450"/>
    <property type="match status" value="1"/>
</dbReference>
<accession>A0ABY0HDN5</accession>
<dbReference type="PRINTS" id="PR00465">
    <property type="entry name" value="EP450IV"/>
</dbReference>
<dbReference type="PANTHER" id="PTHR24305:SF157">
    <property type="entry name" value="N-ACETYLTRYPTOPHAN 6-HYDROXYLASE IVOC-RELATED"/>
    <property type="match status" value="1"/>
</dbReference>
<evidence type="ECO:0000256" key="3">
    <source>
        <dbReference type="ARBA" id="ARBA00022617"/>
    </source>
</evidence>
<evidence type="ECO:0000256" key="2">
    <source>
        <dbReference type="ARBA" id="ARBA00010617"/>
    </source>
</evidence>
<evidence type="ECO:0008006" key="11">
    <source>
        <dbReference type="Google" id="ProtNLM"/>
    </source>
</evidence>
<evidence type="ECO:0000256" key="8">
    <source>
        <dbReference type="RuleBase" id="RU000461"/>
    </source>
</evidence>
<keyword evidence="10" id="KW-1185">Reference proteome</keyword>
<dbReference type="InterPro" id="IPR036396">
    <property type="entry name" value="Cyt_P450_sf"/>
</dbReference>
<evidence type="ECO:0000256" key="7">
    <source>
        <dbReference type="ARBA" id="ARBA00023033"/>
    </source>
</evidence>
<dbReference type="PANTHER" id="PTHR24305">
    <property type="entry name" value="CYTOCHROME P450"/>
    <property type="match status" value="1"/>
</dbReference>
<dbReference type="SUPFAM" id="SSF48264">
    <property type="entry name" value="Cytochrome P450"/>
    <property type="match status" value="1"/>
</dbReference>
<keyword evidence="3 8" id="KW-0349">Heme</keyword>
<dbReference type="InterPro" id="IPR001128">
    <property type="entry name" value="Cyt_P450"/>
</dbReference>
<reference evidence="9 10" key="1">
    <citation type="submission" date="2018-06" db="EMBL/GenBank/DDBJ databases">
        <title>Complete Genomes of Monosporascus.</title>
        <authorList>
            <person name="Robinson A.J."/>
            <person name="Natvig D.O."/>
        </authorList>
    </citation>
    <scope>NUCLEOTIDE SEQUENCE [LARGE SCALE GENOMIC DNA]</scope>
    <source>
        <strain evidence="9 10">CBS 609.92</strain>
    </source>
</reference>
<dbReference type="InterPro" id="IPR050121">
    <property type="entry name" value="Cytochrome_P450_monoxygenase"/>
</dbReference>
<dbReference type="PRINTS" id="PR00385">
    <property type="entry name" value="P450"/>
</dbReference>
<gene>
    <name evidence="9" type="ORF">DL762_002823</name>
</gene>
<dbReference type="InterPro" id="IPR017972">
    <property type="entry name" value="Cyt_P450_CS"/>
</dbReference>
<dbReference type="InterPro" id="IPR002403">
    <property type="entry name" value="Cyt_P450_E_grp-IV"/>
</dbReference>
<sequence>MGDFATGLTRMSHGTGNRWHYTKHVPWYGAALLALPRSFLIKTADKNTANVLRLIIYHVFSKVEILERLRVELAKAAAESPAGSDGNLALRTLEQLPYLTAVLMEGQRLSPAIGGRSQRIAPDRELVYDDKWRIPTGTPVGMTVLMMHLDERLYPDPQWFNPERWVDPESQKKAEKMFAPFSRGSRICLGMHLAWAEMCLVVSTLVRRFDFDFTGVPADHFEWESDQFTIGTKGKSELSTLVTFYET</sequence>